<sequence length="360" mass="40690">MNGPDTSSLTEATALSQLLDCGQYTGQKDRSDREKSAFLQRWTQDPEQPFLVATTALAEGFDYPHVRLVIIVDEPQNLIVFGQETGRIGREGQRAHAIVYLPGTWTPRAKHAGTFKMASSRYDRSLWEQQNQIAVQRFLSGEQCRRTCPGDDAACDVCQDAHEDAIPPIDQASTAGPTPHTGLDLIQQRQLCAQTELRSYHVDLAAVVDTCLRCRAVGDAWDHPLSRCAHRFDVIQHREEARARWKGRKQGRRRAWLPDYAACFWCCNPHTICGRADPSQSDGQGQACRRGDVVLPLCYGIFISLDGPQWLRREFDRHFNSVAAYFDWFGEETEFGGGKAIQGVRVAARMLREYSEPWEF</sequence>
<feature type="domain" description="Helicase C-terminal" evidence="6">
    <location>
        <begin position="1"/>
        <end position="139"/>
    </location>
</feature>
<dbReference type="Pfam" id="PF00271">
    <property type="entry name" value="Helicase_C"/>
    <property type="match status" value="1"/>
</dbReference>
<reference evidence="7 8" key="1">
    <citation type="submission" date="2017-03" db="EMBL/GenBank/DDBJ databases">
        <title>Genomes of endolithic fungi from Antarctica.</title>
        <authorList>
            <person name="Coleine C."/>
            <person name="Masonjones S."/>
            <person name="Stajich J.E."/>
        </authorList>
    </citation>
    <scope>NUCLEOTIDE SEQUENCE [LARGE SCALE GENOMIC DNA]</scope>
    <source>
        <strain evidence="7 8">CCFEE 5184</strain>
    </source>
</reference>
<dbReference type="GO" id="GO:0005737">
    <property type="term" value="C:cytoplasm"/>
    <property type="evidence" value="ECO:0007669"/>
    <property type="project" value="TreeGrafter"/>
</dbReference>
<comment type="similarity">
    <text evidence="1">Belongs to the helicase family. RecQ subfamily.</text>
</comment>
<dbReference type="PANTHER" id="PTHR13710:SF105">
    <property type="entry name" value="ATP-DEPENDENT DNA HELICASE Q1"/>
    <property type="match status" value="1"/>
</dbReference>
<dbReference type="GO" id="GO:0043138">
    <property type="term" value="F:3'-5' DNA helicase activity"/>
    <property type="evidence" value="ECO:0007669"/>
    <property type="project" value="UniProtKB-EC"/>
</dbReference>
<keyword evidence="8" id="KW-1185">Reference proteome</keyword>
<dbReference type="InterPro" id="IPR001650">
    <property type="entry name" value="Helicase_C-like"/>
</dbReference>
<evidence type="ECO:0000313" key="8">
    <source>
        <dbReference type="Proteomes" id="UP000309340"/>
    </source>
</evidence>
<dbReference type="GO" id="GO:0005694">
    <property type="term" value="C:chromosome"/>
    <property type="evidence" value="ECO:0007669"/>
    <property type="project" value="TreeGrafter"/>
</dbReference>
<accession>A0A4U0XDV7</accession>
<evidence type="ECO:0000259" key="6">
    <source>
        <dbReference type="PROSITE" id="PS51194"/>
    </source>
</evidence>
<dbReference type="STRING" id="329884.A0A4U0XDV7"/>
<dbReference type="GO" id="GO:0003677">
    <property type="term" value="F:DNA binding"/>
    <property type="evidence" value="ECO:0007669"/>
    <property type="project" value="UniProtKB-KW"/>
</dbReference>
<evidence type="ECO:0000313" key="7">
    <source>
        <dbReference type="EMBL" id="TKA72745.1"/>
    </source>
</evidence>
<evidence type="ECO:0000256" key="2">
    <source>
        <dbReference type="ARBA" id="ARBA00023125"/>
    </source>
</evidence>
<dbReference type="InterPro" id="IPR027417">
    <property type="entry name" value="P-loop_NTPase"/>
</dbReference>
<dbReference type="AlphaFoldDB" id="A0A4U0XDV7"/>
<dbReference type="OrthoDB" id="3438035at2759"/>
<comment type="caution">
    <text evidence="7">The sequence shown here is derived from an EMBL/GenBank/DDBJ whole genome shotgun (WGS) entry which is preliminary data.</text>
</comment>
<keyword evidence="3" id="KW-0413">Isomerase</keyword>
<organism evidence="7 8">
    <name type="scientific">Friedmanniomyces simplex</name>
    <dbReference type="NCBI Taxonomy" id="329884"/>
    <lineage>
        <taxon>Eukaryota</taxon>
        <taxon>Fungi</taxon>
        <taxon>Dikarya</taxon>
        <taxon>Ascomycota</taxon>
        <taxon>Pezizomycotina</taxon>
        <taxon>Dothideomycetes</taxon>
        <taxon>Dothideomycetidae</taxon>
        <taxon>Mycosphaerellales</taxon>
        <taxon>Teratosphaeriaceae</taxon>
        <taxon>Friedmanniomyces</taxon>
    </lineage>
</organism>
<evidence type="ECO:0000256" key="3">
    <source>
        <dbReference type="ARBA" id="ARBA00023235"/>
    </source>
</evidence>
<dbReference type="SMART" id="SM00490">
    <property type="entry name" value="HELICc"/>
    <property type="match status" value="1"/>
</dbReference>
<comment type="catalytic activity">
    <reaction evidence="4">
        <text>Couples ATP hydrolysis with the unwinding of duplex DNA by translocating in the 3'-5' direction.</text>
        <dbReference type="EC" id="5.6.2.4"/>
    </reaction>
</comment>
<evidence type="ECO:0000256" key="4">
    <source>
        <dbReference type="ARBA" id="ARBA00034617"/>
    </source>
</evidence>
<keyword evidence="2" id="KW-0238">DNA-binding</keyword>
<proteinExistence type="inferred from homology"/>
<gene>
    <name evidence="7" type="ORF">B0A55_09950</name>
</gene>
<dbReference type="PANTHER" id="PTHR13710">
    <property type="entry name" value="DNA HELICASE RECQ FAMILY MEMBER"/>
    <property type="match status" value="1"/>
</dbReference>
<dbReference type="SUPFAM" id="SSF52540">
    <property type="entry name" value="P-loop containing nucleoside triphosphate hydrolases"/>
    <property type="match status" value="1"/>
</dbReference>
<dbReference type="EMBL" id="NAJQ01000295">
    <property type="protein sequence ID" value="TKA72745.1"/>
    <property type="molecule type" value="Genomic_DNA"/>
</dbReference>
<dbReference type="Proteomes" id="UP000309340">
    <property type="component" value="Unassembled WGS sequence"/>
</dbReference>
<dbReference type="GO" id="GO:0000724">
    <property type="term" value="P:double-strand break repair via homologous recombination"/>
    <property type="evidence" value="ECO:0007669"/>
    <property type="project" value="TreeGrafter"/>
</dbReference>
<name>A0A4U0XDV7_9PEZI</name>
<evidence type="ECO:0000256" key="1">
    <source>
        <dbReference type="ARBA" id="ARBA00005446"/>
    </source>
</evidence>
<dbReference type="CDD" id="cd18785">
    <property type="entry name" value="SF2_C"/>
    <property type="match status" value="1"/>
</dbReference>
<dbReference type="GO" id="GO:0009378">
    <property type="term" value="F:four-way junction helicase activity"/>
    <property type="evidence" value="ECO:0007669"/>
    <property type="project" value="TreeGrafter"/>
</dbReference>
<protein>
    <recommendedName>
        <fullName evidence="5">DNA 3'-5' helicase</fullName>
        <ecNumber evidence="5">5.6.2.4</ecNumber>
    </recommendedName>
</protein>
<dbReference type="PROSITE" id="PS51194">
    <property type="entry name" value="HELICASE_CTER"/>
    <property type="match status" value="1"/>
</dbReference>
<dbReference type="EC" id="5.6.2.4" evidence="5"/>
<evidence type="ECO:0000256" key="5">
    <source>
        <dbReference type="ARBA" id="ARBA00034808"/>
    </source>
</evidence>
<dbReference type="Gene3D" id="3.40.50.300">
    <property type="entry name" value="P-loop containing nucleotide triphosphate hydrolases"/>
    <property type="match status" value="1"/>
</dbReference>